<name>A0A7S1DCZ2_CYCTE</name>
<reference evidence="2" key="1">
    <citation type="submission" date="2021-01" db="EMBL/GenBank/DDBJ databases">
        <authorList>
            <person name="Corre E."/>
            <person name="Pelletier E."/>
            <person name="Niang G."/>
            <person name="Scheremetjew M."/>
            <person name="Finn R."/>
            <person name="Kale V."/>
            <person name="Holt S."/>
            <person name="Cochrane G."/>
            <person name="Meng A."/>
            <person name="Brown T."/>
            <person name="Cohen L."/>
        </authorList>
    </citation>
    <scope>NUCLEOTIDE SEQUENCE</scope>
    <source>
        <strain evidence="2">ECT3854</strain>
    </source>
</reference>
<organism evidence="2">
    <name type="scientific">Cyclophora tenuis</name>
    <name type="common">Marine diatom</name>
    <dbReference type="NCBI Taxonomy" id="216820"/>
    <lineage>
        <taxon>Eukaryota</taxon>
        <taxon>Sar</taxon>
        <taxon>Stramenopiles</taxon>
        <taxon>Ochrophyta</taxon>
        <taxon>Bacillariophyta</taxon>
        <taxon>Fragilariophyceae</taxon>
        <taxon>Fragilariophycidae</taxon>
        <taxon>Cyclophorales</taxon>
        <taxon>Cyclophoraceae</taxon>
        <taxon>Cyclophora</taxon>
    </lineage>
</organism>
<sequence length="119" mass="13115">MVLLKARVTTTVALLVFLLVSATTTTTTTTAMEIDDNNDVENQAPGLRGKRSKNAQHLMDAPPVEHRDLLLAQVPDCSRMDPTILCPLPSGELFCETMTDTVMEACFCKVDGGYDCFFW</sequence>
<evidence type="ECO:0000313" key="2">
    <source>
        <dbReference type="EMBL" id="CAD8945483.1"/>
    </source>
</evidence>
<dbReference type="EMBL" id="HBFW01025996">
    <property type="protein sequence ID" value="CAD8945483.1"/>
    <property type="molecule type" value="Transcribed_RNA"/>
</dbReference>
<keyword evidence="1" id="KW-0732">Signal</keyword>
<protein>
    <submittedName>
        <fullName evidence="2">Uncharacterized protein</fullName>
    </submittedName>
</protein>
<feature type="signal peptide" evidence="1">
    <location>
        <begin position="1"/>
        <end position="22"/>
    </location>
</feature>
<evidence type="ECO:0000256" key="1">
    <source>
        <dbReference type="SAM" id="SignalP"/>
    </source>
</evidence>
<accession>A0A7S1DCZ2</accession>
<feature type="chain" id="PRO_5030923569" evidence="1">
    <location>
        <begin position="23"/>
        <end position="119"/>
    </location>
</feature>
<dbReference type="AlphaFoldDB" id="A0A7S1DCZ2"/>
<proteinExistence type="predicted"/>
<gene>
    <name evidence="2" type="ORF">CTEN0397_LOCUS16687</name>
</gene>